<comment type="caution">
    <text evidence="6">The sequence shown here is derived from an EMBL/GenBank/DDBJ whole genome shotgun (WGS) entry which is preliminary data.</text>
</comment>
<gene>
    <name evidence="6" type="ORF">GCM10009675_17570</name>
</gene>
<dbReference type="Proteomes" id="UP001500467">
    <property type="component" value="Unassembled WGS sequence"/>
</dbReference>
<evidence type="ECO:0000313" key="6">
    <source>
        <dbReference type="EMBL" id="GAA1201411.1"/>
    </source>
</evidence>
<dbReference type="RefSeq" id="WP_253853441.1">
    <property type="nucleotide sequence ID" value="NZ_BAAALM010000006.1"/>
</dbReference>
<dbReference type="InterPro" id="IPR003439">
    <property type="entry name" value="ABC_transporter-like_ATP-bd"/>
</dbReference>
<evidence type="ECO:0000256" key="1">
    <source>
        <dbReference type="ARBA" id="ARBA00022737"/>
    </source>
</evidence>
<dbReference type="InterPro" id="IPR027417">
    <property type="entry name" value="P-loop_NTPase"/>
</dbReference>
<dbReference type="Gene3D" id="3.40.50.300">
    <property type="entry name" value="P-loop containing nucleotide triphosphate hydrolases"/>
    <property type="match status" value="2"/>
</dbReference>
<protein>
    <submittedName>
        <fullName evidence="6">ATP-binding cassette domain-containing protein</fullName>
    </submittedName>
</protein>
<dbReference type="EMBL" id="BAAALM010000006">
    <property type="protein sequence ID" value="GAA1201411.1"/>
    <property type="molecule type" value="Genomic_DNA"/>
</dbReference>
<keyword evidence="7" id="KW-1185">Reference proteome</keyword>
<feature type="domain" description="ABC transporter" evidence="5">
    <location>
        <begin position="5"/>
        <end position="237"/>
    </location>
</feature>
<name>A0ABP4FWV5_9PSEU</name>
<reference evidence="7" key="1">
    <citation type="journal article" date="2019" name="Int. J. Syst. Evol. Microbiol.">
        <title>The Global Catalogue of Microorganisms (GCM) 10K type strain sequencing project: providing services to taxonomists for standard genome sequencing and annotation.</title>
        <authorList>
            <consortium name="The Broad Institute Genomics Platform"/>
            <consortium name="The Broad Institute Genome Sequencing Center for Infectious Disease"/>
            <person name="Wu L."/>
            <person name="Ma J."/>
        </authorList>
    </citation>
    <scope>NUCLEOTIDE SEQUENCE [LARGE SCALE GENOMIC DNA]</scope>
    <source>
        <strain evidence="7">JCM 13022</strain>
    </source>
</reference>
<feature type="coiled-coil region" evidence="4">
    <location>
        <begin position="233"/>
        <end position="260"/>
    </location>
</feature>
<keyword evidence="3 6" id="KW-0067">ATP-binding</keyword>
<dbReference type="PANTHER" id="PTHR19211">
    <property type="entry name" value="ATP-BINDING TRANSPORT PROTEIN-RELATED"/>
    <property type="match status" value="1"/>
</dbReference>
<dbReference type="PANTHER" id="PTHR19211:SF6">
    <property type="entry name" value="BLL7188 PROTEIN"/>
    <property type="match status" value="1"/>
</dbReference>
<dbReference type="CDD" id="cd03221">
    <property type="entry name" value="ABCF_EF-3"/>
    <property type="match status" value="2"/>
</dbReference>
<dbReference type="PROSITE" id="PS50893">
    <property type="entry name" value="ABC_TRANSPORTER_2"/>
    <property type="match status" value="2"/>
</dbReference>
<dbReference type="SUPFAM" id="SSF52540">
    <property type="entry name" value="P-loop containing nucleoside triphosphate hydrolases"/>
    <property type="match status" value="2"/>
</dbReference>
<proteinExistence type="predicted"/>
<keyword evidence="1" id="KW-0677">Repeat</keyword>
<organism evidence="6 7">
    <name type="scientific">Prauserella alba</name>
    <dbReference type="NCBI Taxonomy" id="176898"/>
    <lineage>
        <taxon>Bacteria</taxon>
        <taxon>Bacillati</taxon>
        <taxon>Actinomycetota</taxon>
        <taxon>Actinomycetes</taxon>
        <taxon>Pseudonocardiales</taxon>
        <taxon>Pseudonocardiaceae</taxon>
        <taxon>Prauserella</taxon>
    </lineage>
</organism>
<evidence type="ECO:0000256" key="3">
    <source>
        <dbReference type="ARBA" id="ARBA00022840"/>
    </source>
</evidence>
<dbReference type="Pfam" id="PF00005">
    <property type="entry name" value="ABC_tran"/>
    <property type="match status" value="2"/>
</dbReference>
<dbReference type="SMART" id="SM00382">
    <property type="entry name" value="AAA"/>
    <property type="match status" value="2"/>
</dbReference>
<sequence>MSTSVICTDLSFAWPDGDVVVDRLTAVFGPGRTGLVGRNGSGKSTLLRLITGELTPTAGSITVTGRLGHLPQNLTLDTDSTVAEVLGTAEITAAIAAIERGAADEHHFAVVGDRWDIVERTRATLDRLGLAHLDTDRHLGDLSAGETVLLGLSAQFLHQPDVLLLDEPTNNLDERARAVVTEFLRSWKGAVVVVSHDREVLGGVDRIAELRDRSLTFYGGDVSHHEAVVAAQQRAAARTVRAAESDVERQQRELVAARATLARRVRYGRKQWDTKREPKVRMRKRQEDAEIAAGKHRVMRSEKLAQARQRLERAEHAVRSDREIRVDLPATAVPAGRHVLQLSDVELRNGPTVSLNVHGPERIALVGPNGAGKSTLLHTVVGDLTPRSGTVTTPVPARLLPQRLDTLDDTASAVQNVAAAAPGLTANAIRARLARFLLRGDLADLPVGELSGGERFRASLARLLLAEPEPQLLLLDEPTTDLDASSVRHLTRELASYPGALIVTSHDTAFLRTIGATRWLRLEGTLEHTEPV</sequence>
<keyword evidence="4" id="KW-0175">Coiled coil</keyword>
<evidence type="ECO:0000313" key="7">
    <source>
        <dbReference type="Proteomes" id="UP001500467"/>
    </source>
</evidence>
<evidence type="ECO:0000256" key="4">
    <source>
        <dbReference type="SAM" id="Coils"/>
    </source>
</evidence>
<evidence type="ECO:0000256" key="2">
    <source>
        <dbReference type="ARBA" id="ARBA00022741"/>
    </source>
</evidence>
<evidence type="ECO:0000259" key="5">
    <source>
        <dbReference type="PROSITE" id="PS50893"/>
    </source>
</evidence>
<dbReference type="GO" id="GO:0005524">
    <property type="term" value="F:ATP binding"/>
    <property type="evidence" value="ECO:0007669"/>
    <property type="project" value="UniProtKB-KW"/>
</dbReference>
<feature type="domain" description="ABC transporter" evidence="5">
    <location>
        <begin position="318"/>
        <end position="532"/>
    </location>
</feature>
<accession>A0ABP4FWV5</accession>
<keyword evidence="2" id="KW-0547">Nucleotide-binding</keyword>
<dbReference type="InterPro" id="IPR050611">
    <property type="entry name" value="ABCF"/>
</dbReference>
<dbReference type="InterPro" id="IPR003593">
    <property type="entry name" value="AAA+_ATPase"/>
</dbReference>